<dbReference type="InterPro" id="IPR013507">
    <property type="entry name" value="DNA_mismatch_S5_2-like"/>
</dbReference>
<organism evidence="8 9">
    <name type="scientific">Candidatus Egerieicola faecale</name>
    <dbReference type="NCBI Taxonomy" id="2840774"/>
    <lineage>
        <taxon>Bacteria</taxon>
        <taxon>Bacillati</taxon>
        <taxon>Bacillota</taxon>
        <taxon>Clostridia</taxon>
        <taxon>Eubacteriales</taxon>
        <taxon>Oscillospiraceae</taxon>
        <taxon>Oscillospiraceae incertae sedis</taxon>
        <taxon>Candidatus Egerieicola</taxon>
    </lineage>
</organism>
<dbReference type="InterPro" id="IPR037198">
    <property type="entry name" value="MutL_C_sf"/>
</dbReference>
<gene>
    <name evidence="4 8" type="primary">mutL</name>
    <name evidence="8" type="ORF">IAD19_02155</name>
</gene>
<dbReference type="SUPFAM" id="SSF54211">
    <property type="entry name" value="Ribosomal protein S5 domain 2-like"/>
    <property type="match status" value="1"/>
</dbReference>
<evidence type="ECO:0000313" key="9">
    <source>
        <dbReference type="Proteomes" id="UP000824082"/>
    </source>
</evidence>
<name>A0A9D1LHY8_9FIRM</name>
<dbReference type="Pfam" id="PF01119">
    <property type="entry name" value="DNA_mis_repair"/>
    <property type="match status" value="1"/>
</dbReference>
<dbReference type="CDD" id="cd00782">
    <property type="entry name" value="MutL_Trans"/>
    <property type="match status" value="1"/>
</dbReference>
<dbReference type="InterPro" id="IPR042120">
    <property type="entry name" value="MutL_C_dimsub"/>
</dbReference>
<feature type="region of interest" description="Disordered" evidence="5">
    <location>
        <begin position="447"/>
        <end position="468"/>
    </location>
</feature>
<dbReference type="EMBL" id="DVMX01000036">
    <property type="protein sequence ID" value="HIU41338.1"/>
    <property type="molecule type" value="Genomic_DNA"/>
</dbReference>
<keyword evidence="8" id="KW-0255">Endonuclease</keyword>
<proteinExistence type="inferred from homology"/>
<protein>
    <recommendedName>
        <fullName evidence="4">DNA mismatch repair protein MutL</fullName>
    </recommendedName>
</protein>
<comment type="caution">
    <text evidence="8">The sequence shown here is derived from an EMBL/GenBank/DDBJ whole genome shotgun (WGS) entry which is preliminary data.</text>
</comment>
<dbReference type="InterPro" id="IPR002099">
    <property type="entry name" value="MutL/Mlh/PMS"/>
</dbReference>
<comment type="similarity">
    <text evidence="1 4">Belongs to the DNA mismatch repair MutL/HexB family.</text>
</comment>
<dbReference type="HAMAP" id="MF_00149">
    <property type="entry name" value="DNA_mis_repair"/>
    <property type="match status" value="1"/>
</dbReference>
<dbReference type="SUPFAM" id="SSF118116">
    <property type="entry name" value="DNA mismatch repair protein MutL"/>
    <property type="match status" value="1"/>
</dbReference>
<dbReference type="InterPro" id="IPR014721">
    <property type="entry name" value="Ribsml_uS5_D2-typ_fold_subgr"/>
</dbReference>
<dbReference type="InterPro" id="IPR042121">
    <property type="entry name" value="MutL_C_regsub"/>
</dbReference>
<dbReference type="InterPro" id="IPR038973">
    <property type="entry name" value="MutL/Mlh/Pms-like"/>
</dbReference>
<evidence type="ECO:0000256" key="2">
    <source>
        <dbReference type="ARBA" id="ARBA00022763"/>
    </source>
</evidence>
<dbReference type="Proteomes" id="UP000824082">
    <property type="component" value="Unassembled WGS sequence"/>
</dbReference>
<dbReference type="Pfam" id="PF08676">
    <property type="entry name" value="MutL_C"/>
    <property type="match status" value="1"/>
</dbReference>
<dbReference type="GO" id="GO:0030983">
    <property type="term" value="F:mismatched DNA binding"/>
    <property type="evidence" value="ECO:0007669"/>
    <property type="project" value="InterPro"/>
</dbReference>
<dbReference type="SUPFAM" id="SSF55874">
    <property type="entry name" value="ATPase domain of HSP90 chaperone/DNA topoisomerase II/histidine kinase"/>
    <property type="match status" value="1"/>
</dbReference>
<dbReference type="SMART" id="SM01340">
    <property type="entry name" value="DNA_mis_repair"/>
    <property type="match status" value="1"/>
</dbReference>
<dbReference type="Pfam" id="PF13589">
    <property type="entry name" value="HATPase_c_3"/>
    <property type="match status" value="1"/>
</dbReference>
<feature type="region of interest" description="Disordered" evidence="5">
    <location>
        <begin position="360"/>
        <end position="432"/>
    </location>
</feature>
<evidence type="ECO:0000313" key="8">
    <source>
        <dbReference type="EMBL" id="HIU41338.1"/>
    </source>
</evidence>
<evidence type="ECO:0000256" key="5">
    <source>
        <dbReference type="SAM" id="MobiDB-lite"/>
    </source>
</evidence>
<dbReference type="FunFam" id="3.30.565.10:FF:000003">
    <property type="entry name" value="DNA mismatch repair endonuclease MutL"/>
    <property type="match status" value="1"/>
</dbReference>
<evidence type="ECO:0000259" key="7">
    <source>
        <dbReference type="SMART" id="SM01340"/>
    </source>
</evidence>
<dbReference type="SMART" id="SM00853">
    <property type="entry name" value="MutL_C"/>
    <property type="match status" value="1"/>
</dbReference>
<keyword evidence="8" id="KW-0540">Nuclease</keyword>
<evidence type="ECO:0000256" key="3">
    <source>
        <dbReference type="ARBA" id="ARBA00023204"/>
    </source>
</evidence>
<sequence length="672" mass="73847">MPKIRLLPPQVSELIAAGEVVERPSSVVKELLENAIDAKATAITVELKEGGIRYLRVTDNGIGIAGEDVPTAFLRHATSKLEKRQDLEQIATLGFRGEALASIAAVAKVELLTKTQEEKLGTRATVQGGGRVHTEAVGCPEGTTILVRDLFYNLPARLKFLKKTATEAAYAVDVVEKLALSHPEISFRLIKDNKSLLHTPGDGKLLSAVYAVLGREFASQVREVDYTYNNIRLTGFITRPSYTRANRKLQHFFVNQRYVRSGLCMQALQEAYQNEIMVGRFPACVLELTLPYASVDVNVHPAKTEIKFLQDSSVYECIYFGVKSALSAADELTPPPEKKPLPTHPPVSTGVQQTLKANAGYSPAKQAPEQPAAFPPDTEAPQPEPSFDKEISPEQSRPARPRSSAAGDSLHCPPAHRQNQPPKASFQPSSEERLKQAVQGFSFLSGANFSSSREEPAPAKPEPAQPAQEDVPALRYIGEVFQTYLLLEAGDKFIVMDKHAAHERIRYEQLRSQLSLDCAQALVHPIPLTLTADQQALLEEHRARLAEYGLRFGKTQGGFCLTAAPSVLEHSQLSLLVEEMLSSIAAGKQDISPAAWERLLETTACRGAIKGGEENSREELQRLALQVWKDPTIRHCPHGRPIAVVFTRRQLEKRFGRTGSQALLGEEEPFGG</sequence>
<dbReference type="Gene3D" id="3.30.565.10">
    <property type="entry name" value="Histidine kinase-like ATPase, C-terminal domain"/>
    <property type="match status" value="1"/>
</dbReference>
<keyword evidence="3 4" id="KW-0234">DNA repair</keyword>
<dbReference type="GO" id="GO:0004519">
    <property type="term" value="F:endonuclease activity"/>
    <property type="evidence" value="ECO:0007669"/>
    <property type="project" value="UniProtKB-KW"/>
</dbReference>
<reference evidence="8" key="2">
    <citation type="journal article" date="2021" name="PeerJ">
        <title>Extensive microbial diversity within the chicken gut microbiome revealed by metagenomics and culture.</title>
        <authorList>
            <person name="Gilroy R."/>
            <person name="Ravi A."/>
            <person name="Getino M."/>
            <person name="Pursley I."/>
            <person name="Horton D.L."/>
            <person name="Alikhan N.F."/>
            <person name="Baker D."/>
            <person name="Gharbi K."/>
            <person name="Hall N."/>
            <person name="Watson M."/>
            <person name="Adriaenssens E.M."/>
            <person name="Foster-Nyarko E."/>
            <person name="Jarju S."/>
            <person name="Secka A."/>
            <person name="Antonio M."/>
            <person name="Oren A."/>
            <person name="Chaudhuri R.R."/>
            <person name="La Ragione R."/>
            <person name="Hildebrand F."/>
            <person name="Pallen M.J."/>
        </authorList>
    </citation>
    <scope>NUCLEOTIDE SEQUENCE</scope>
    <source>
        <strain evidence="8">4509</strain>
    </source>
</reference>
<feature type="compositionally biased region" description="Polar residues" evidence="5">
    <location>
        <begin position="417"/>
        <end position="429"/>
    </location>
</feature>
<comment type="function">
    <text evidence="4">This protein is involved in the repair of mismatches in DNA. It is required for dam-dependent methyl-directed DNA mismatch repair. May act as a 'molecular matchmaker', a protein that promotes the formation of a stable complex between two or more DNA-binding proteins in an ATP-dependent manner without itself being part of a final effector complex.</text>
</comment>
<dbReference type="InterPro" id="IPR036890">
    <property type="entry name" value="HATPase_C_sf"/>
</dbReference>
<dbReference type="PROSITE" id="PS00058">
    <property type="entry name" value="DNA_MISMATCH_REPAIR_1"/>
    <property type="match status" value="1"/>
</dbReference>
<dbReference type="PANTHER" id="PTHR10073">
    <property type="entry name" value="DNA MISMATCH REPAIR PROTEIN MLH, PMS, MUTL"/>
    <property type="match status" value="1"/>
</dbReference>
<dbReference type="InterPro" id="IPR020667">
    <property type="entry name" value="DNA_mismatch_repair_MutL"/>
</dbReference>
<dbReference type="InterPro" id="IPR014790">
    <property type="entry name" value="MutL_C"/>
</dbReference>
<dbReference type="InterPro" id="IPR014762">
    <property type="entry name" value="DNA_mismatch_repair_CS"/>
</dbReference>
<dbReference type="Gene3D" id="3.30.1540.20">
    <property type="entry name" value="MutL, C-terminal domain, dimerisation subdomain"/>
    <property type="match status" value="1"/>
</dbReference>
<dbReference type="GO" id="GO:0006298">
    <property type="term" value="P:mismatch repair"/>
    <property type="evidence" value="ECO:0007669"/>
    <property type="project" value="UniProtKB-UniRule"/>
</dbReference>
<dbReference type="Gene3D" id="3.30.1370.100">
    <property type="entry name" value="MutL, C-terminal domain, regulatory subdomain"/>
    <property type="match status" value="1"/>
</dbReference>
<evidence type="ECO:0000256" key="4">
    <source>
        <dbReference type="HAMAP-Rule" id="MF_00149"/>
    </source>
</evidence>
<feature type="domain" description="MutL C-terminal dimerisation" evidence="6">
    <location>
        <begin position="476"/>
        <end position="615"/>
    </location>
</feature>
<dbReference type="NCBIfam" id="TIGR00585">
    <property type="entry name" value="mutl"/>
    <property type="match status" value="1"/>
</dbReference>
<dbReference type="PANTHER" id="PTHR10073:SF12">
    <property type="entry name" value="DNA MISMATCH REPAIR PROTEIN MLH1"/>
    <property type="match status" value="1"/>
</dbReference>
<reference evidence="8" key="1">
    <citation type="submission" date="2020-10" db="EMBL/GenBank/DDBJ databases">
        <authorList>
            <person name="Gilroy R."/>
        </authorList>
    </citation>
    <scope>NUCLEOTIDE SEQUENCE</scope>
    <source>
        <strain evidence="8">4509</strain>
    </source>
</reference>
<evidence type="ECO:0000259" key="6">
    <source>
        <dbReference type="SMART" id="SM00853"/>
    </source>
</evidence>
<dbReference type="AlphaFoldDB" id="A0A9D1LHY8"/>
<keyword evidence="2 4" id="KW-0227">DNA damage</keyword>
<dbReference type="GO" id="GO:0140664">
    <property type="term" value="F:ATP-dependent DNA damage sensor activity"/>
    <property type="evidence" value="ECO:0007669"/>
    <property type="project" value="InterPro"/>
</dbReference>
<dbReference type="CDD" id="cd16926">
    <property type="entry name" value="HATPase_MutL-MLH-PMS-like"/>
    <property type="match status" value="1"/>
</dbReference>
<feature type="domain" description="DNA mismatch repair protein S5" evidence="7">
    <location>
        <begin position="209"/>
        <end position="327"/>
    </location>
</feature>
<dbReference type="GO" id="GO:0032300">
    <property type="term" value="C:mismatch repair complex"/>
    <property type="evidence" value="ECO:0007669"/>
    <property type="project" value="InterPro"/>
</dbReference>
<dbReference type="InterPro" id="IPR020568">
    <property type="entry name" value="Ribosomal_Su5_D2-typ_SF"/>
</dbReference>
<dbReference type="GO" id="GO:0005524">
    <property type="term" value="F:ATP binding"/>
    <property type="evidence" value="ECO:0007669"/>
    <property type="project" value="InterPro"/>
</dbReference>
<dbReference type="GO" id="GO:0016887">
    <property type="term" value="F:ATP hydrolysis activity"/>
    <property type="evidence" value="ECO:0007669"/>
    <property type="project" value="InterPro"/>
</dbReference>
<feature type="region of interest" description="Disordered" evidence="5">
    <location>
        <begin position="331"/>
        <end position="350"/>
    </location>
</feature>
<dbReference type="Gene3D" id="3.30.230.10">
    <property type="match status" value="1"/>
</dbReference>
<accession>A0A9D1LHY8</accession>
<evidence type="ECO:0000256" key="1">
    <source>
        <dbReference type="ARBA" id="ARBA00006082"/>
    </source>
</evidence>
<keyword evidence="8" id="KW-0378">Hydrolase</keyword>